<proteinExistence type="predicted"/>
<sequence>MTISATLRRALLFLLITPIVTLLACTSSEGTQKKGTHTATDKGVPRMTTYPIGRFAIDVPAEMKLVHQWQRLRYAEIEEFAWPGSVPRAQARDEAWKRRLAEIGKLTPPKGKERVIIETREFPGLGDWARGVFYYGANWADDEGYWLIFADSGTSGVWLTYHGLTDAKQEMLTWLLEIARSYQSRRFGDLKLPPGNWFYTERGAINLPYLEQETAAARFEGHPLGLEIDIETTEIHKDEAENHGLIGRTTAVIVTGYAAGIDIKRIRSRTRVVTGLKGDEEVDRMDDGTRSVLSFAWRFAGRKDSGEHPKILITMECADGHLEEKLQIWDAVLNSLKPMYGTGR</sequence>
<dbReference type="AlphaFoldDB" id="A0A0C1TRT2"/>
<comment type="caution">
    <text evidence="3">The sequence shown here is derived from an EMBL/GenBank/DDBJ whole genome shotgun (WGS) entry which is preliminary data.</text>
</comment>
<evidence type="ECO:0000259" key="2">
    <source>
        <dbReference type="Pfam" id="PF18426"/>
    </source>
</evidence>
<dbReference type="Pfam" id="PF18426">
    <property type="entry name" value="Tli4_C"/>
    <property type="match status" value="1"/>
</dbReference>
<reference evidence="3 4" key="1">
    <citation type="submission" date="2015-01" db="EMBL/GenBank/DDBJ databases">
        <title>Genome sequence of the anaerobic bacterium Geobacter soli GSS01, a dissimilatory Fe(III) reducer from soil.</title>
        <authorList>
            <person name="Yang G."/>
            <person name="Zhou S."/>
        </authorList>
    </citation>
    <scope>NUCLEOTIDE SEQUENCE [LARGE SCALE GENOMIC DNA]</scope>
    <source>
        <strain evidence="3 4">GSS01</strain>
    </source>
</reference>
<dbReference type="InterPro" id="IPR041290">
    <property type="entry name" value="Tli4_C"/>
</dbReference>
<organism evidence="3 4">
    <name type="scientific">Geobacter soli</name>
    <dbReference type="NCBI Taxonomy" id="1510391"/>
    <lineage>
        <taxon>Bacteria</taxon>
        <taxon>Pseudomonadati</taxon>
        <taxon>Thermodesulfobacteriota</taxon>
        <taxon>Desulfuromonadia</taxon>
        <taxon>Geobacterales</taxon>
        <taxon>Geobacteraceae</taxon>
        <taxon>Geobacter</taxon>
    </lineage>
</organism>
<evidence type="ECO:0000313" key="4">
    <source>
        <dbReference type="Proteomes" id="UP000031433"/>
    </source>
</evidence>
<evidence type="ECO:0000256" key="1">
    <source>
        <dbReference type="SAM" id="SignalP"/>
    </source>
</evidence>
<dbReference type="Proteomes" id="UP000031433">
    <property type="component" value="Unassembled WGS sequence"/>
</dbReference>
<evidence type="ECO:0000313" key="3">
    <source>
        <dbReference type="EMBL" id="KIE43484.1"/>
    </source>
</evidence>
<keyword evidence="4" id="KW-1185">Reference proteome</keyword>
<accession>A0A0C1TRT2</accession>
<feature type="domain" description="Tle cognate immunity protein 4 C-terminal" evidence="2">
    <location>
        <begin position="208"/>
        <end position="337"/>
    </location>
</feature>
<dbReference type="EMBL" id="JXBL01000001">
    <property type="protein sequence ID" value="KIE43484.1"/>
    <property type="molecule type" value="Genomic_DNA"/>
</dbReference>
<feature type="chain" id="PRO_5002138956" description="Tle cognate immunity protein 4 C-terminal domain-containing protein" evidence="1">
    <location>
        <begin position="25"/>
        <end position="344"/>
    </location>
</feature>
<dbReference type="RefSeq" id="WP_039646995.1">
    <property type="nucleotide sequence ID" value="NZ_JXBL01000001.1"/>
</dbReference>
<name>A0A0C1TRT2_9BACT</name>
<keyword evidence="1" id="KW-0732">Signal</keyword>
<protein>
    <recommendedName>
        <fullName evidence="2">Tle cognate immunity protein 4 C-terminal domain-containing protein</fullName>
    </recommendedName>
</protein>
<gene>
    <name evidence="3" type="ORF">SE37_13015</name>
</gene>
<feature type="signal peptide" evidence="1">
    <location>
        <begin position="1"/>
        <end position="24"/>
    </location>
</feature>